<evidence type="ECO:0000256" key="1">
    <source>
        <dbReference type="ARBA" id="ARBA00004870"/>
    </source>
</evidence>
<dbReference type="PANTHER" id="PTHR42724">
    <property type="entry name" value="TETRAACYLDISACCHARIDE 4'-KINASE"/>
    <property type="match status" value="1"/>
</dbReference>
<gene>
    <name evidence="11" type="ORF">METZ01_LOCUS4503</name>
</gene>
<dbReference type="AlphaFoldDB" id="A0A381NB30"/>
<proteinExistence type="inferred from homology"/>
<organism evidence="11">
    <name type="scientific">marine metagenome</name>
    <dbReference type="NCBI Taxonomy" id="408172"/>
    <lineage>
        <taxon>unclassified sequences</taxon>
        <taxon>metagenomes</taxon>
        <taxon>ecological metagenomes</taxon>
    </lineage>
</organism>
<evidence type="ECO:0000256" key="8">
    <source>
        <dbReference type="ARBA" id="ARBA00022840"/>
    </source>
</evidence>
<evidence type="ECO:0000256" key="2">
    <source>
        <dbReference type="ARBA" id="ARBA00012071"/>
    </source>
</evidence>
<dbReference type="GO" id="GO:0009244">
    <property type="term" value="P:lipopolysaccharide core region biosynthetic process"/>
    <property type="evidence" value="ECO:0007669"/>
    <property type="project" value="TreeGrafter"/>
</dbReference>
<feature type="non-terminal residue" evidence="11">
    <location>
        <position position="327"/>
    </location>
</feature>
<keyword evidence="6" id="KW-0547">Nucleotide-binding</keyword>
<dbReference type="GO" id="GO:0009029">
    <property type="term" value="F:lipid-A 4'-kinase activity"/>
    <property type="evidence" value="ECO:0007669"/>
    <property type="project" value="UniProtKB-EC"/>
</dbReference>
<dbReference type="EMBL" id="UINC01000232">
    <property type="protein sequence ID" value="SUZ51649.1"/>
    <property type="molecule type" value="Genomic_DNA"/>
</dbReference>
<evidence type="ECO:0000313" key="11">
    <source>
        <dbReference type="EMBL" id="SUZ51649.1"/>
    </source>
</evidence>
<evidence type="ECO:0000256" key="6">
    <source>
        <dbReference type="ARBA" id="ARBA00022741"/>
    </source>
</evidence>
<dbReference type="PANTHER" id="PTHR42724:SF1">
    <property type="entry name" value="TETRAACYLDISACCHARIDE 4'-KINASE, MITOCHONDRIAL-RELATED"/>
    <property type="match status" value="1"/>
</dbReference>
<dbReference type="GO" id="GO:0009245">
    <property type="term" value="P:lipid A biosynthetic process"/>
    <property type="evidence" value="ECO:0007669"/>
    <property type="project" value="UniProtKB-KW"/>
</dbReference>
<evidence type="ECO:0000256" key="5">
    <source>
        <dbReference type="ARBA" id="ARBA00022679"/>
    </source>
</evidence>
<dbReference type="GO" id="GO:0005886">
    <property type="term" value="C:plasma membrane"/>
    <property type="evidence" value="ECO:0007669"/>
    <property type="project" value="TreeGrafter"/>
</dbReference>
<evidence type="ECO:0000256" key="3">
    <source>
        <dbReference type="ARBA" id="ARBA00022516"/>
    </source>
</evidence>
<keyword evidence="7" id="KW-0418">Kinase</keyword>
<keyword evidence="8" id="KW-0067">ATP-binding</keyword>
<dbReference type="EC" id="2.7.1.130" evidence="2"/>
<evidence type="ECO:0000256" key="7">
    <source>
        <dbReference type="ARBA" id="ARBA00022777"/>
    </source>
</evidence>
<reference evidence="11" key="1">
    <citation type="submission" date="2018-05" db="EMBL/GenBank/DDBJ databases">
        <authorList>
            <person name="Lanie J.A."/>
            <person name="Ng W.-L."/>
            <person name="Kazmierczak K.M."/>
            <person name="Andrzejewski T.M."/>
            <person name="Davidsen T.M."/>
            <person name="Wayne K.J."/>
            <person name="Tettelin H."/>
            <person name="Glass J.I."/>
            <person name="Rusch D."/>
            <person name="Podicherti R."/>
            <person name="Tsui H.-C.T."/>
            <person name="Winkler M.E."/>
        </authorList>
    </citation>
    <scope>NUCLEOTIDE SEQUENCE</scope>
</reference>
<dbReference type="Pfam" id="PF02606">
    <property type="entry name" value="LpxK"/>
    <property type="match status" value="1"/>
</dbReference>
<dbReference type="InterPro" id="IPR003758">
    <property type="entry name" value="LpxK"/>
</dbReference>
<dbReference type="GO" id="GO:0005524">
    <property type="term" value="F:ATP binding"/>
    <property type="evidence" value="ECO:0007669"/>
    <property type="project" value="UniProtKB-KW"/>
</dbReference>
<dbReference type="HAMAP" id="MF_00409">
    <property type="entry name" value="LpxK"/>
    <property type="match status" value="1"/>
</dbReference>
<keyword evidence="10" id="KW-0812">Transmembrane</keyword>
<keyword evidence="10" id="KW-0472">Membrane</keyword>
<evidence type="ECO:0000256" key="10">
    <source>
        <dbReference type="SAM" id="Phobius"/>
    </source>
</evidence>
<name>A0A381NB30_9ZZZZ</name>
<keyword evidence="5" id="KW-0808">Transferase</keyword>
<keyword evidence="9" id="KW-0443">Lipid metabolism</keyword>
<sequence length="327" mass="37892">MFLIRKILYPISAIYFIITSFRNILFNYKILKPKKFLIPLIGIGNLSTGGTGKTPMAEYIFENFSEKFKLALLSRGYKRSSIGYIKSSSTSSPKLIGDEPYQIFKKFKNIQVAVDEKRVRGVNSLIRENKNLRGIVLDDCFQHRSISLRLNILLTTYNDPFFNDCIFPSGNLRESLNGYKRADIIVITKCPDNLKESEMEVFCNSINLLKHQSLFFTSISYNNSLFGTSNIQIEELKKSKVLLVTGISNINPLIEYLNNKNVQFDHLKFSDHHNYSPKDISRIEKEFGDRIVVTTEKDYKKIKNLNLNNKLFYLEIKIRFLKNEVAF</sequence>
<protein>
    <recommendedName>
        <fullName evidence="2">tetraacyldisaccharide 4'-kinase</fullName>
        <ecNumber evidence="2">2.7.1.130</ecNumber>
    </recommendedName>
</protein>
<feature type="non-terminal residue" evidence="11">
    <location>
        <position position="1"/>
    </location>
</feature>
<feature type="transmembrane region" description="Helical" evidence="10">
    <location>
        <begin position="7"/>
        <end position="25"/>
    </location>
</feature>
<comment type="pathway">
    <text evidence="1">Glycolipid biosynthesis; lipid IV(A) biosynthesis; lipid IV(A) from (3R)-3-hydroxytetradecanoyl-[acyl-carrier-protein] and UDP-N-acetyl-alpha-D-glucosamine: step 6/6.</text>
</comment>
<dbReference type="UniPathway" id="UPA00359">
    <property type="reaction ID" value="UER00482"/>
</dbReference>
<keyword evidence="10" id="KW-1133">Transmembrane helix</keyword>
<evidence type="ECO:0000256" key="9">
    <source>
        <dbReference type="ARBA" id="ARBA00023098"/>
    </source>
</evidence>
<accession>A0A381NB30</accession>
<keyword evidence="4" id="KW-0441">Lipid A biosynthesis</keyword>
<keyword evidence="3" id="KW-0444">Lipid biosynthesis</keyword>
<dbReference type="NCBIfam" id="TIGR00682">
    <property type="entry name" value="lpxK"/>
    <property type="match status" value="1"/>
</dbReference>
<evidence type="ECO:0000256" key="4">
    <source>
        <dbReference type="ARBA" id="ARBA00022556"/>
    </source>
</evidence>